<feature type="domain" description="Cyclic nucleotide-binding" evidence="1">
    <location>
        <begin position="21"/>
        <end position="141"/>
    </location>
</feature>
<protein>
    <recommendedName>
        <fullName evidence="1">Cyclic nucleotide-binding domain-containing protein</fullName>
    </recommendedName>
</protein>
<dbReference type="GO" id="GO:0003700">
    <property type="term" value="F:DNA-binding transcription factor activity"/>
    <property type="evidence" value="ECO:0007669"/>
    <property type="project" value="TreeGrafter"/>
</dbReference>
<dbReference type="GO" id="GO:0005829">
    <property type="term" value="C:cytosol"/>
    <property type="evidence" value="ECO:0007669"/>
    <property type="project" value="TreeGrafter"/>
</dbReference>
<dbReference type="OrthoDB" id="5505487at2"/>
<dbReference type="PANTHER" id="PTHR24567:SF74">
    <property type="entry name" value="HTH-TYPE TRANSCRIPTIONAL REGULATOR ARCR"/>
    <property type="match status" value="1"/>
</dbReference>
<dbReference type="InterPro" id="IPR000595">
    <property type="entry name" value="cNMP-bd_dom"/>
</dbReference>
<dbReference type="Gene3D" id="2.60.120.10">
    <property type="entry name" value="Jelly Rolls"/>
    <property type="match status" value="1"/>
</dbReference>
<organism evidence="2 3">
    <name type="scientific">Lujinxingia litoralis</name>
    <dbReference type="NCBI Taxonomy" id="2211119"/>
    <lineage>
        <taxon>Bacteria</taxon>
        <taxon>Deltaproteobacteria</taxon>
        <taxon>Bradymonadales</taxon>
        <taxon>Lujinxingiaceae</taxon>
        <taxon>Lujinxingia</taxon>
    </lineage>
</organism>
<dbReference type="InterPro" id="IPR050397">
    <property type="entry name" value="Env_Response_Regulators"/>
</dbReference>
<evidence type="ECO:0000259" key="1">
    <source>
        <dbReference type="PROSITE" id="PS50042"/>
    </source>
</evidence>
<accession>A0A328C7G0</accession>
<dbReference type="Pfam" id="PF00027">
    <property type="entry name" value="cNMP_binding"/>
    <property type="match status" value="1"/>
</dbReference>
<dbReference type="SUPFAM" id="SSF51206">
    <property type="entry name" value="cAMP-binding domain-like"/>
    <property type="match status" value="1"/>
</dbReference>
<proteinExistence type="predicted"/>
<dbReference type="PANTHER" id="PTHR24567">
    <property type="entry name" value="CRP FAMILY TRANSCRIPTIONAL REGULATORY PROTEIN"/>
    <property type="match status" value="1"/>
</dbReference>
<dbReference type="AlphaFoldDB" id="A0A328C7G0"/>
<dbReference type="SMART" id="SM00100">
    <property type="entry name" value="cNMP"/>
    <property type="match status" value="1"/>
</dbReference>
<dbReference type="PROSITE" id="PS00889">
    <property type="entry name" value="CNMP_BINDING_2"/>
    <property type="match status" value="1"/>
</dbReference>
<dbReference type="Proteomes" id="UP000249169">
    <property type="component" value="Unassembled WGS sequence"/>
</dbReference>
<evidence type="ECO:0000313" key="3">
    <source>
        <dbReference type="Proteomes" id="UP000249169"/>
    </source>
</evidence>
<keyword evidence="3" id="KW-1185">Reference proteome</keyword>
<comment type="caution">
    <text evidence="2">The sequence shown here is derived from an EMBL/GenBank/DDBJ whole genome shotgun (WGS) entry which is preliminary data.</text>
</comment>
<name>A0A328C7G0_9DELT</name>
<dbReference type="CDD" id="cd00038">
    <property type="entry name" value="CAP_ED"/>
    <property type="match status" value="1"/>
</dbReference>
<dbReference type="InterPro" id="IPR018490">
    <property type="entry name" value="cNMP-bd_dom_sf"/>
</dbReference>
<dbReference type="InterPro" id="IPR018488">
    <property type="entry name" value="cNMP-bd_CS"/>
</dbReference>
<dbReference type="InterPro" id="IPR014710">
    <property type="entry name" value="RmlC-like_jellyroll"/>
</dbReference>
<dbReference type="PROSITE" id="PS50042">
    <property type="entry name" value="CNMP_BINDING_3"/>
    <property type="match status" value="1"/>
</dbReference>
<dbReference type="EMBL" id="QHKO01000010">
    <property type="protein sequence ID" value="RAL20474.1"/>
    <property type="molecule type" value="Genomic_DNA"/>
</dbReference>
<dbReference type="RefSeq" id="WP_111731070.1">
    <property type="nucleotide sequence ID" value="NZ_QHKO01000010.1"/>
</dbReference>
<gene>
    <name evidence="2" type="ORF">DL240_16855</name>
</gene>
<evidence type="ECO:0000313" key="2">
    <source>
        <dbReference type="EMBL" id="RAL20474.1"/>
    </source>
</evidence>
<reference evidence="2 3" key="1">
    <citation type="submission" date="2018-05" db="EMBL/GenBank/DDBJ databases">
        <title>Lujinxingia marina gen. nov. sp. nov., a new facultative anaerobic member of the class Deltaproteobacteria, and proposal of Lujinxingaceae fam. nov.</title>
        <authorList>
            <person name="Li C.-M."/>
        </authorList>
    </citation>
    <scope>NUCLEOTIDE SEQUENCE [LARGE SCALE GENOMIC DNA]</scope>
    <source>
        <strain evidence="2 3">B210</strain>
    </source>
</reference>
<sequence length="181" mass="19747">MSSTPAGESPLESSVFTSLELFQHLSAEELARVKEACTTEATEVGDLLFEQGDDSDALYIVCSGQLEVSAVSPVGEKVVLATLEQGTVVGEMSLIEGGPRSATVGVVRAGQVLKLRRTSFEALRQAGSLAAYKIILELARTVGERRRRTDERVQELFEDPDRHIDAFESQLHEMLGRLRKA</sequence>